<gene>
    <name evidence="2" type="ORF">FE840_007440</name>
</gene>
<feature type="domain" description="Flagellar protein FlgJ N-terminal" evidence="1">
    <location>
        <begin position="95"/>
        <end position="141"/>
    </location>
</feature>
<dbReference type="Proteomes" id="UP000308530">
    <property type="component" value="Chromosome"/>
</dbReference>
<dbReference type="RefSeq" id="WP_138285477.1">
    <property type="nucleotide sequence ID" value="NZ_CP058350.1"/>
</dbReference>
<organism evidence="2 3">
    <name type="scientific">Peteryoungia desertarenae</name>
    <dbReference type="NCBI Taxonomy" id="1813451"/>
    <lineage>
        <taxon>Bacteria</taxon>
        <taxon>Pseudomonadati</taxon>
        <taxon>Pseudomonadota</taxon>
        <taxon>Alphaproteobacteria</taxon>
        <taxon>Hyphomicrobiales</taxon>
        <taxon>Rhizobiaceae</taxon>
        <taxon>Peteryoungia</taxon>
    </lineage>
</organism>
<dbReference type="InterPro" id="IPR019301">
    <property type="entry name" value="Flagellar_prot_FlgJ_N"/>
</dbReference>
<name>A0ABX6QLH1_9HYPH</name>
<dbReference type="Pfam" id="PF10135">
    <property type="entry name" value="Rod-binding"/>
    <property type="match status" value="1"/>
</dbReference>
<reference evidence="2 3" key="1">
    <citation type="submission" date="2020-06" db="EMBL/GenBank/DDBJ databases">
        <title>Genome sequence of Rhizobium sp strain ADMK78.</title>
        <authorList>
            <person name="Rahi P."/>
        </authorList>
    </citation>
    <scope>NUCLEOTIDE SEQUENCE [LARGE SCALE GENOMIC DNA]</scope>
    <source>
        <strain evidence="2 3">ADMK78</strain>
    </source>
</reference>
<keyword evidence="3" id="KW-1185">Reference proteome</keyword>
<evidence type="ECO:0000313" key="3">
    <source>
        <dbReference type="Proteomes" id="UP000308530"/>
    </source>
</evidence>
<evidence type="ECO:0000313" key="2">
    <source>
        <dbReference type="EMBL" id="QLF69389.1"/>
    </source>
</evidence>
<dbReference type="EMBL" id="CP058350">
    <property type="protein sequence ID" value="QLF69389.1"/>
    <property type="molecule type" value="Genomic_DNA"/>
</dbReference>
<protein>
    <submittedName>
        <fullName evidence="2">Rod-binding protein</fullName>
    </submittedName>
</protein>
<accession>A0ABX6QLH1</accession>
<proteinExistence type="predicted"/>
<sequence>MAISPPSDLVLDVVRAADPQQVAVAQEKMKASRAQFMATNLAEKGAGFGAAVDILKDVQSTEAGLGNLNVRQGGTVETPKVYREFEAVFLSNFVKSMMPEDSEEVYGKGNAGEMWKSMMAEQLGSVIAESGGVGVAEQMYRDALARQRGGTEINASTNENDRSMAISMIHDLERRTLGVASADDQKN</sequence>
<evidence type="ECO:0000259" key="1">
    <source>
        <dbReference type="Pfam" id="PF10135"/>
    </source>
</evidence>